<proteinExistence type="predicted"/>
<dbReference type="AlphaFoldDB" id="A0A6C0JX45"/>
<name>A0A6C0JX45_9ZZZZ</name>
<accession>A0A6C0JX45</accession>
<evidence type="ECO:0000256" key="1">
    <source>
        <dbReference type="SAM" id="MobiDB-lite"/>
    </source>
</evidence>
<evidence type="ECO:0000313" key="2">
    <source>
        <dbReference type="EMBL" id="QHU09953.1"/>
    </source>
</evidence>
<reference evidence="2" key="1">
    <citation type="journal article" date="2020" name="Nature">
        <title>Giant virus diversity and host interactions through global metagenomics.</title>
        <authorList>
            <person name="Schulz F."/>
            <person name="Roux S."/>
            <person name="Paez-Espino D."/>
            <person name="Jungbluth S."/>
            <person name="Walsh D.A."/>
            <person name="Denef V.J."/>
            <person name="McMahon K.D."/>
            <person name="Konstantinidis K.T."/>
            <person name="Eloe-Fadrosh E.A."/>
            <person name="Kyrpides N.C."/>
            <person name="Woyke T."/>
        </authorList>
    </citation>
    <scope>NUCLEOTIDE SEQUENCE</scope>
    <source>
        <strain evidence="2">GVMAG-S-1101164-164</strain>
    </source>
</reference>
<feature type="region of interest" description="Disordered" evidence="1">
    <location>
        <begin position="58"/>
        <end position="78"/>
    </location>
</feature>
<protein>
    <submittedName>
        <fullName evidence="2">Uncharacterized protein</fullName>
    </submittedName>
</protein>
<organism evidence="2">
    <name type="scientific">viral metagenome</name>
    <dbReference type="NCBI Taxonomy" id="1070528"/>
    <lineage>
        <taxon>unclassified sequences</taxon>
        <taxon>metagenomes</taxon>
        <taxon>organismal metagenomes</taxon>
    </lineage>
</organism>
<dbReference type="EMBL" id="MN740748">
    <property type="protein sequence ID" value="QHU09953.1"/>
    <property type="molecule type" value="Genomic_DNA"/>
</dbReference>
<sequence length="78" mass="8692">MKHIFLLGMFLLLVAYGIYTQEHMTNPPTLFSLQKDTQGMQKQIDTLKKEFDTMKQQASQGAAQAASARAQLSATKNS</sequence>